<feature type="compositionally biased region" description="Polar residues" evidence="1">
    <location>
        <begin position="1"/>
        <end position="14"/>
    </location>
</feature>
<proteinExistence type="predicted"/>
<dbReference type="HOGENOM" id="CLU_3271406_0_0_4"/>
<dbReference type="STRING" id="629741.GCWU000324_02091"/>
<dbReference type="Proteomes" id="UP000003009">
    <property type="component" value="Unassembled WGS sequence"/>
</dbReference>
<sequence length="41" mass="4366">MSASPFTNRNPHPQSTKTIKISPIPIPTASPFSGCLNRSPS</sequence>
<comment type="caution">
    <text evidence="2">The sequence shown here is derived from an EMBL/GenBank/DDBJ whole genome shotgun (WGS) entry which is preliminary data.</text>
</comment>
<evidence type="ECO:0000256" key="1">
    <source>
        <dbReference type="SAM" id="MobiDB-lite"/>
    </source>
</evidence>
<evidence type="ECO:0000313" key="3">
    <source>
        <dbReference type="Proteomes" id="UP000003009"/>
    </source>
</evidence>
<reference evidence="2" key="1">
    <citation type="submission" date="2009-04" db="EMBL/GenBank/DDBJ databases">
        <authorList>
            <person name="Weinstock G."/>
            <person name="Sodergren E."/>
            <person name="Clifton S."/>
            <person name="Fulton L."/>
            <person name="Fulton B."/>
            <person name="Courtney L."/>
            <person name="Fronick C."/>
            <person name="Harrison M."/>
            <person name="Strong C."/>
            <person name="Farmer C."/>
            <person name="Delahaunty K."/>
            <person name="Markovic C."/>
            <person name="Hall O."/>
            <person name="Minx P."/>
            <person name="Tomlinson C."/>
            <person name="Mitreva M."/>
            <person name="Nelson J."/>
            <person name="Hou S."/>
            <person name="Wollam A."/>
            <person name="Pepin K.H."/>
            <person name="Johnson M."/>
            <person name="Bhonagiri V."/>
            <person name="Nash W.E."/>
            <person name="Warren W."/>
            <person name="Chinwalla A."/>
            <person name="Mardis E.R."/>
            <person name="Wilson R.K."/>
        </authorList>
    </citation>
    <scope>NUCLEOTIDE SEQUENCE [LARGE SCALE GENOMIC DNA]</scope>
    <source>
        <strain evidence="2">ATCC 51147</strain>
    </source>
</reference>
<organism evidence="2 3">
    <name type="scientific">Kingella oralis ATCC 51147</name>
    <dbReference type="NCBI Taxonomy" id="629741"/>
    <lineage>
        <taxon>Bacteria</taxon>
        <taxon>Pseudomonadati</taxon>
        <taxon>Pseudomonadota</taxon>
        <taxon>Betaproteobacteria</taxon>
        <taxon>Neisseriales</taxon>
        <taxon>Neisseriaceae</taxon>
        <taxon>Kingella</taxon>
    </lineage>
</organism>
<dbReference type="EMBL" id="ACJW02000003">
    <property type="protein sequence ID" value="EEP67841.1"/>
    <property type="molecule type" value="Genomic_DNA"/>
</dbReference>
<feature type="region of interest" description="Disordered" evidence="1">
    <location>
        <begin position="1"/>
        <end position="41"/>
    </location>
</feature>
<name>C4GJ70_9NEIS</name>
<evidence type="ECO:0000313" key="2">
    <source>
        <dbReference type="EMBL" id="EEP67841.1"/>
    </source>
</evidence>
<keyword evidence="3" id="KW-1185">Reference proteome</keyword>
<dbReference type="AlphaFoldDB" id="C4GJ70"/>
<protein>
    <submittedName>
        <fullName evidence="2">Uncharacterized protein</fullName>
    </submittedName>
</protein>
<accession>C4GJ70</accession>
<gene>
    <name evidence="2" type="ORF">GCWU000324_02091</name>
</gene>
<feature type="compositionally biased region" description="Low complexity" evidence="1">
    <location>
        <begin position="15"/>
        <end position="33"/>
    </location>
</feature>